<comment type="caution">
    <text evidence="2">The sequence shown here is derived from an EMBL/GenBank/DDBJ whole genome shotgun (WGS) entry which is preliminary data.</text>
</comment>
<proteinExistence type="predicted"/>
<keyword evidence="1" id="KW-1133">Transmembrane helix</keyword>
<dbReference type="AlphaFoldDB" id="A0A841CYI1"/>
<dbReference type="PROSITE" id="PS51257">
    <property type="entry name" value="PROKAR_LIPOPROTEIN"/>
    <property type="match status" value="1"/>
</dbReference>
<keyword evidence="1" id="KW-0472">Membrane</keyword>
<evidence type="ECO:0000313" key="2">
    <source>
        <dbReference type="EMBL" id="MBB5960386.1"/>
    </source>
</evidence>
<organism evidence="2 3">
    <name type="scientific">Saccharothrix tamanrassetensis</name>
    <dbReference type="NCBI Taxonomy" id="1051531"/>
    <lineage>
        <taxon>Bacteria</taxon>
        <taxon>Bacillati</taxon>
        <taxon>Actinomycetota</taxon>
        <taxon>Actinomycetes</taxon>
        <taxon>Pseudonocardiales</taxon>
        <taxon>Pseudonocardiaceae</taxon>
        <taxon>Saccharothrix</taxon>
    </lineage>
</organism>
<sequence length="78" mass="8008">MANGGRLVDVGLVPAALALLVMIGVGVFVVACRLSAGEPRRAADARRIARRLRAAPWVVGASAIVVLVSVVGWFSASP</sequence>
<dbReference type="RefSeq" id="WP_184698537.1">
    <property type="nucleotide sequence ID" value="NZ_JACHJN010000015.1"/>
</dbReference>
<keyword evidence="1" id="KW-0812">Transmembrane</keyword>
<feature type="transmembrane region" description="Helical" evidence="1">
    <location>
        <begin position="12"/>
        <end position="34"/>
    </location>
</feature>
<dbReference type="Proteomes" id="UP000547510">
    <property type="component" value="Unassembled WGS sequence"/>
</dbReference>
<accession>A0A841CYI1</accession>
<evidence type="ECO:0000256" key="1">
    <source>
        <dbReference type="SAM" id="Phobius"/>
    </source>
</evidence>
<protein>
    <submittedName>
        <fullName evidence="2">Uncharacterized protein</fullName>
    </submittedName>
</protein>
<reference evidence="2 3" key="1">
    <citation type="submission" date="2020-08" db="EMBL/GenBank/DDBJ databases">
        <title>Genomic Encyclopedia of Type Strains, Phase III (KMG-III): the genomes of soil and plant-associated and newly described type strains.</title>
        <authorList>
            <person name="Whitman W."/>
        </authorList>
    </citation>
    <scope>NUCLEOTIDE SEQUENCE [LARGE SCALE GENOMIC DNA]</scope>
    <source>
        <strain evidence="2 3">CECT 8640</strain>
    </source>
</reference>
<gene>
    <name evidence="2" type="ORF">FHS29_007009</name>
</gene>
<keyword evidence="3" id="KW-1185">Reference proteome</keyword>
<feature type="transmembrane region" description="Helical" evidence="1">
    <location>
        <begin position="54"/>
        <end position="76"/>
    </location>
</feature>
<dbReference type="EMBL" id="JACHJN010000015">
    <property type="protein sequence ID" value="MBB5960386.1"/>
    <property type="molecule type" value="Genomic_DNA"/>
</dbReference>
<name>A0A841CYI1_9PSEU</name>
<evidence type="ECO:0000313" key="3">
    <source>
        <dbReference type="Proteomes" id="UP000547510"/>
    </source>
</evidence>